<dbReference type="Proteomes" id="UP000490727">
    <property type="component" value="Unassembled WGS sequence"/>
</dbReference>
<reference evidence="66 67" key="16">
    <citation type="submission" date="2019-12" db="EMBL/GenBank/DDBJ databases">
        <title>Enteriobacteria Tanzani isolates_10434.</title>
        <authorList>
            <person name="Subbiah M."/>
            <person name="Call D."/>
        </authorList>
    </citation>
    <scope>NUCLEOTIDE SEQUENCE [LARGE SCALE GENOMIC DNA]</scope>
    <source>
        <strain evidence="33 66">10434wD1</strain>
        <strain evidence="34 67">10434wG3</strain>
    </source>
</reference>
<evidence type="ECO:0000313" key="73">
    <source>
        <dbReference type="Proteomes" id="UP000519859"/>
    </source>
</evidence>
<evidence type="ECO:0000313" key="74">
    <source>
        <dbReference type="Proteomes" id="UP000521991"/>
    </source>
</evidence>
<evidence type="ECO:0000313" key="11">
    <source>
        <dbReference type="EMBL" id="EFG2163398.1"/>
    </source>
</evidence>
<dbReference type="EMBL" id="CP063369">
    <property type="protein sequence ID" value="QOY31223.1"/>
    <property type="molecule type" value="Genomic_DNA"/>
</dbReference>
<evidence type="ECO:0000259" key="3">
    <source>
        <dbReference type="PROSITE" id="PS50887"/>
    </source>
</evidence>
<dbReference type="EMBL" id="VRXD01000054">
    <property type="protein sequence ID" value="TXQ29259.1"/>
    <property type="molecule type" value="Genomic_DNA"/>
</dbReference>
<evidence type="ECO:0000313" key="12">
    <source>
        <dbReference type="EMBL" id="EFH0367088.1"/>
    </source>
</evidence>
<evidence type="ECO:0000313" key="58">
    <source>
        <dbReference type="Proteomes" id="UP000255057"/>
    </source>
</evidence>
<dbReference type="EMBL" id="AATJKW010000036">
    <property type="protein sequence ID" value="EFL9839056.1"/>
    <property type="molecule type" value="Genomic_DNA"/>
</dbReference>
<dbReference type="EMBL" id="JAAGYI010000013">
    <property type="protein sequence ID" value="NEM85813.1"/>
    <property type="molecule type" value="Genomic_DNA"/>
</dbReference>
<feature type="domain" description="GGDEF" evidence="3">
    <location>
        <begin position="278"/>
        <end position="408"/>
    </location>
</feature>
<dbReference type="GeneID" id="75205865"/>
<evidence type="ECO:0000313" key="35">
    <source>
        <dbReference type="EMBL" id="NAG20919.1"/>
    </source>
</evidence>
<reference evidence="25 86" key="24">
    <citation type="submission" date="2020-07" db="EMBL/GenBank/DDBJ databases">
        <title>Analysis of Genomes of Bacterial Isolates from Lameness Outbreaks in Broilers.</title>
        <authorList>
            <person name="Ekesi N.S."/>
            <person name="Alrubaye A."/>
            <person name="Rhoads D."/>
        </authorList>
    </citation>
    <scope>NUCLEOTIDE SEQUENCE [LARGE SCALE GENOMIC DNA]</scope>
    <source>
        <strain evidence="25 86">1409</strain>
    </source>
</reference>
<reference evidence="30 65" key="12">
    <citation type="journal article" date="2019" name="Environ. Health Perspect.">
        <title>Inter-host Transmission of Carbapenemase-Producing Escherichia coli among Humans and Backyard Animals.</title>
        <authorList>
            <person name="Li J."/>
            <person name="Bi Z."/>
            <person name="Ma S."/>
            <person name="Chen B."/>
            <person name="Cai C."/>
            <person name="He J."/>
            <person name="Schwarz S."/>
            <person name="Sun C."/>
            <person name="Zhou Y."/>
            <person name="Yin J."/>
            <person name="Hulth A."/>
            <person name="Wang Y."/>
            <person name="Shen Z."/>
            <person name="Wang S."/>
            <person name="Wu C."/>
            <person name="Nilsson L.E."/>
            <person name="Walsh T.R."/>
            <person name="Borjesson S."/>
            <person name="Shen J."/>
            <person name="Sun Q."/>
            <person name="Wang Y."/>
        </authorList>
    </citation>
    <scope>NUCLEOTIDE SEQUENCE [LARGE SCALE GENOMIC DNA]</scope>
    <source>
        <strain evidence="30 65">A016f</strain>
    </source>
</reference>
<dbReference type="Pfam" id="PF17152">
    <property type="entry name" value="CHASE8"/>
    <property type="match status" value="1"/>
</dbReference>
<dbReference type="EMBL" id="AASURL010000064">
    <property type="protein sequence ID" value="EFH0367088.1"/>
    <property type="molecule type" value="Genomic_DNA"/>
</dbReference>
<reference evidence="37 72" key="19">
    <citation type="journal article" date="2020" name="J. Appl. Microbiol.">
        <title>Genetic characterization of Shigatoxigenic and enteropathogenic Escherichia coli O80:H2 from diarrheic and septicemic calves and relatedness to human Shigatoxigenic E. coli O80:H2.</title>
        <authorList>
            <person name="Habets A."/>
            <person name="Crombe F."/>
            <person name="Nakamura K."/>
            <person name="Guerin V."/>
            <person name="De Rauw K."/>
            <person name="Pierard D."/>
            <person name="Saulmont M."/>
            <person name="Hayashi T."/>
            <person name="Mainil J.G."/>
            <person name="Thiry D."/>
        </authorList>
    </citation>
    <scope>NUCLEOTIDE SEQUENCE [LARGE SCALE GENOMIC DNA]</scope>
    <source>
        <strain evidence="38">EH3306</strain>
        <strain evidence="37 72">EH3307</strain>
    </source>
</reference>
<reference evidence="13 79" key="18">
    <citation type="submission" date="2019-12" db="EMBL/GenBank/DDBJ databases">
        <authorList>
            <consortium name="NARMS: The National Antimicrobial Resistance Monitoring System"/>
        </authorList>
    </citation>
    <scope>NUCLEOTIDE SEQUENCE [LARGE SCALE GENOMIC DNA]</scope>
    <source>
        <strain evidence="13 79">CVM N19EC0510</strain>
        <strain evidence="10 82">FSIS11705178</strain>
        <strain evidence="8 83">FSIS11706358</strain>
        <strain evidence="9 80">FSIS11919500</strain>
        <strain evidence="6 73">FSIS11921886</strain>
    </source>
</reference>
<dbReference type="Proteomes" id="UP000288459">
    <property type="component" value="Unassembled WGS sequence"/>
</dbReference>
<evidence type="ECO:0000313" key="80">
    <source>
        <dbReference type="Proteomes" id="UP000531916"/>
    </source>
</evidence>
<evidence type="ECO:0000313" key="76">
    <source>
        <dbReference type="Proteomes" id="UP000523388"/>
    </source>
</evidence>
<dbReference type="Proteomes" id="UP000255057">
    <property type="component" value="Unassembled WGS sequence"/>
</dbReference>
<dbReference type="EMBL" id="AP018802">
    <property type="protein sequence ID" value="BBF54727.1"/>
    <property type="molecule type" value="Genomic_DNA"/>
</dbReference>
<evidence type="ECO:0000313" key="41">
    <source>
        <dbReference type="EMBL" id="QOY31223.1"/>
    </source>
</evidence>
<feature type="transmembrane region" description="Helical" evidence="1">
    <location>
        <begin position="21"/>
        <end position="43"/>
    </location>
</feature>
<dbReference type="EMBL" id="JABUPJ010000034">
    <property type="protein sequence ID" value="NYQ41032.1"/>
    <property type="molecule type" value="Genomic_DNA"/>
</dbReference>
<dbReference type="Proteomes" id="UP000842385">
    <property type="component" value="Unassembled WGS sequence"/>
</dbReference>
<evidence type="ECO:0000313" key="52">
    <source>
        <dbReference type="EMBL" id="TXT02263.1"/>
    </source>
</evidence>
<dbReference type="Proteomes" id="UP000531463">
    <property type="component" value="Unassembled WGS sequence"/>
</dbReference>
<evidence type="ECO:0000313" key="36">
    <source>
        <dbReference type="EMBL" id="NEM85813.1"/>
    </source>
</evidence>
<name>A0A090HRI1_ECOLX</name>
<evidence type="ECO:0000313" key="4">
    <source>
        <dbReference type="EMBL" id="BBF54727.1"/>
    </source>
</evidence>
<dbReference type="Proteomes" id="UP000436141">
    <property type="component" value="Unassembled WGS sequence"/>
</dbReference>
<gene>
    <name evidence="17" type="primary">dgcN</name>
    <name evidence="4" type="synonym">yfiN</name>
    <name evidence="39" type="ORF">ABE91_013535</name>
    <name evidence="15" type="ORF">BG944_004809</name>
    <name evidence="12" type="ORF">BGM66_003569</name>
    <name evidence="11" type="ORF">BRV02_004543</name>
    <name evidence="8" type="ORF">C0P57_003566</name>
    <name evidence="5" type="ORF">C1Q91_004659</name>
    <name evidence="50" type="ORF">C9160_23635</name>
    <name evidence="17" type="ORF">CF22_004788</name>
    <name evidence="46" type="ORF">CIG67_05905</name>
    <name evidence="10" type="ORF">CTR35_004179</name>
    <name evidence="40" type="ORF">CWS33_25660</name>
    <name evidence="43" type="ORF">DTL43_21670</name>
    <name evidence="4" type="ORF">E2863_03260</name>
    <name evidence="9" type="ORF">E5H86_23200</name>
    <name evidence="45" type="ORF">EAI46_08725</name>
    <name evidence="44" type="ORF">EAI46_19175</name>
    <name evidence="30" type="ORF">EIZ93_15645</name>
    <name evidence="16" type="ORF">EN85_004112</name>
    <name evidence="6" type="ORF">FIJ20_21750</name>
    <name evidence="25" type="ORF">FOI11_00060</name>
    <name evidence="41" type="ORF">FOI11_023120</name>
    <name evidence="7" type="ORF">FPS11_26225</name>
    <name evidence="51" type="ORF">FV293_24820</name>
    <name evidence="52" type="ORF">FWK02_08085</name>
    <name evidence="36" type="ORF">G3V95_09875</name>
    <name evidence="38" type="ORF">G4A38_21060</name>
    <name evidence="37" type="ORF">G4A47_01255</name>
    <name evidence="13" type="ORF">GAI89_21515</name>
    <name evidence="14" type="ORF">GNW61_16305</name>
    <name evidence="31" type="ORF">GNZ05_25635</name>
    <name evidence="32" type="ORF">GP965_09705</name>
    <name evidence="33" type="ORF">GRW05_07355</name>
    <name evidence="34" type="ORF">GRW24_07380</name>
    <name evidence="35" type="ORF">GUC01_18065</name>
    <name evidence="19" type="ORF">HHH44_004380</name>
    <name evidence="20" type="ORF">HKA49_004927</name>
    <name evidence="21" type="ORF">HMV95_03210</name>
    <name evidence="26" type="ORF">HV209_12665</name>
    <name evidence="27" type="ORF">IH772_08290</name>
    <name evidence="24" type="ORF">J0541_004259</name>
    <name evidence="23" type="ORF">J5U05_003366</name>
    <name evidence="22" type="ORF">J8F57_004155</name>
    <name evidence="28" type="ORF">JNA65_23765</name>
    <name evidence="42" type="ORF">JNP96_20805</name>
    <name evidence="48" type="ORF">NCTC10865_01557</name>
    <name evidence="49" type="ORF">NCTC8960_03983</name>
    <name evidence="47" type="ORF">NCTC9073_04658</name>
    <name evidence="29" type="ORF">NY836_09580</name>
    <name evidence="18" type="ORF">P6223_004680</name>
</gene>
<dbReference type="Proteomes" id="UP000846355">
    <property type="component" value="Unassembled WGS sequence"/>
</dbReference>
<reference evidence="27" key="25">
    <citation type="submission" date="2020-09" db="EMBL/GenBank/DDBJ databases">
        <title>Emerging polyconal dissemination of OXA-244-producing E. coli in France.</title>
        <authorList>
            <person name="Emeraud C."/>
            <person name="Girlich D."/>
            <person name="Bonnin R.A."/>
            <person name="Jousset A.B."/>
            <person name="Naas T."/>
            <person name="Dortet L."/>
        </authorList>
    </citation>
    <scope>NUCLEOTIDE SEQUENCE</scope>
    <source>
        <strain evidence="27">225E3</strain>
    </source>
</reference>
<reference evidence="35 70" key="13">
    <citation type="journal article" date="2019" name="Nat. Med.">
        <title>A library of human gut bacterial isolates paired with longitudinal multiomics data enables mechanistic microbiome research.</title>
        <authorList>
            <person name="Poyet M."/>
            <person name="Groussin M."/>
            <person name="Gibbons S.M."/>
            <person name="Avila-Pacheco J."/>
            <person name="Jiang X."/>
            <person name="Kearney S.M."/>
            <person name="Perrotta A.R."/>
            <person name="Berdy B."/>
            <person name="Zhao S."/>
            <person name="Lieberman T.D."/>
            <person name="Swanson P.K."/>
            <person name="Smith M."/>
            <person name="Roesemann S."/>
            <person name="Alexander J.E."/>
            <person name="Rich S.A."/>
            <person name="Livny J."/>
            <person name="Vlamakis H."/>
            <person name="Clish C."/>
            <person name="Bullock K."/>
            <person name="Deik A."/>
            <person name="Scott J."/>
            <person name="Pierce K.A."/>
            <person name="Xavier R.J."/>
            <person name="Alm E.J."/>
        </authorList>
    </citation>
    <scope>NUCLEOTIDE SEQUENCE [LARGE SCALE GENOMIC DNA]</scope>
    <source>
        <strain evidence="35 70">BIOML-A112</strain>
    </source>
</reference>
<evidence type="ECO:0000313" key="60">
    <source>
        <dbReference type="Proteomes" id="UP000281900"/>
    </source>
</evidence>
<evidence type="ECO:0000313" key="75">
    <source>
        <dbReference type="Proteomes" id="UP000521994"/>
    </source>
</evidence>
<reference evidence="74 75" key="21">
    <citation type="submission" date="2020-02" db="EMBL/GenBank/DDBJ databases">
        <authorList>
            <consortium name="PulseNet: The National Subtyping Network for Foodborne Disease Surveillance"/>
            <person name="Tarr C.L."/>
            <person name="Trees E."/>
            <person name="Katz L.S."/>
            <person name="Carleton-Romer H.A."/>
            <person name="Stroika S."/>
            <person name="Kucerova Z."/>
            <person name="Roache K.F."/>
            <person name="Sabol A.L."/>
            <person name="Besser J."/>
            <person name="Gerner-Smidt P."/>
        </authorList>
    </citation>
    <scope>NUCLEOTIDE SEQUENCE [LARGE SCALE GENOMIC DNA]</scope>
    <source>
        <strain evidence="15 75">2014C-3796</strain>
        <strain evidence="12 74">PNUSAE004166</strain>
    </source>
</reference>
<evidence type="ECO:0000313" key="54">
    <source>
        <dbReference type="Proteomes" id="UP000233549"/>
    </source>
</evidence>
<evidence type="ECO:0000313" key="88">
    <source>
        <dbReference type="Proteomes" id="UP000842385"/>
    </source>
</evidence>
<dbReference type="Proteomes" id="UP000871786">
    <property type="component" value="Unassembled WGS sequence"/>
</dbReference>
<evidence type="ECO:0000313" key="47">
    <source>
        <dbReference type="EMBL" id="SPX16862.1"/>
    </source>
</evidence>
<dbReference type="EMBL" id="AASXRC010000043">
    <property type="protein sequence ID" value="EFI0215528.1"/>
    <property type="molecule type" value="Genomic_DNA"/>
</dbReference>
<reference evidence="43 56" key="8">
    <citation type="submission" date="2018-07" db="EMBL/GenBank/DDBJ databases">
        <title>Whole Genome Sequence Analysis of Avian Pathogenic E. coli - An Australian Perspective.</title>
        <authorList>
            <person name="Cummins M.L."/>
            <person name="Reid C.J."/>
            <person name="Roy Chowdhury P."/>
            <person name="Bushell R."/>
            <person name="Esbert N."/>
            <person name="Tivendale K.A."/>
            <person name="Noormohammadi A.H."/>
            <person name="Islam S."/>
            <person name="Marenda M.S."/>
            <person name="Browning G.F."/>
            <person name="Markham P.F."/>
            <person name="Djordjevic S.P."/>
        </authorList>
    </citation>
    <scope>NUCLEOTIDE SEQUENCE [LARGE SCALE GENOMIC DNA]</scope>
    <source>
        <strain evidence="43 56">AVC211</strain>
    </source>
</reference>
<evidence type="ECO:0000313" key="61">
    <source>
        <dbReference type="Proteomes" id="UP000288459"/>
    </source>
</evidence>
<evidence type="ECO:0000313" key="7">
    <source>
        <dbReference type="EMBL" id="EFB3618335.1"/>
    </source>
</evidence>
<dbReference type="Proteomes" id="UP000528504">
    <property type="component" value="Unassembled WGS sequence"/>
</dbReference>
<evidence type="ECO:0000313" key="26">
    <source>
        <dbReference type="EMBL" id="MBA7719438.1"/>
    </source>
</evidence>
<dbReference type="EMBL" id="QOGZ01000034">
    <property type="protein sequence ID" value="RDA34620.1"/>
    <property type="molecule type" value="Genomic_DNA"/>
</dbReference>
<dbReference type="Proteomes" id="UP000359125">
    <property type="component" value="Unassembled WGS sequence"/>
</dbReference>
<reference evidence="19 88" key="5">
    <citation type="journal article" date="2018" name="Genome Biol.">
        <title>SKESA: strategic k-mer extension for scrupulous assemblies.</title>
        <authorList>
            <person name="Souvorov A."/>
            <person name="Agarwala R."/>
            <person name="Lipman D.J."/>
        </authorList>
    </citation>
    <scope>NUCLEOTIDE SEQUENCE</scope>
    <source>
        <strain evidence="24">Escherichia coli</strain>
        <strain evidence="21">EuSCAPE_DE065</strain>
        <strain evidence="22">SJP41</strain>
        <strain evidence="23">ST-87-5</strain>
        <strain evidence="20 88">TW14994</strain>
        <strain evidence="19">W1_5_ERB1</strain>
    </source>
</reference>
<dbReference type="Proteomes" id="UP000663166">
    <property type="component" value="Chromosome"/>
</dbReference>
<dbReference type="FunFam" id="3.30.70.270:FF:000017">
    <property type="entry name" value="Predicted diguanylate cyclase"/>
    <property type="match status" value="1"/>
</dbReference>
<dbReference type="Proteomes" id="UP000321461">
    <property type="component" value="Unassembled WGS sequence"/>
</dbReference>
<dbReference type="Proteomes" id="UP000538406">
    <property type="component" value="Unassembled WGS sequence"/>
</dbReference>
<organism evidence="17 77">
    <name type="scientific">Escherichia coli</name>
    <dbReference type="NCBI Taxonomy" id="562"/>
    <lineage>
        <taxon>Bacteria</taxon>
        <taxon>Pseudomonadati</taxon>
        <taxon>Pseudomonadota</taxon>
        <taxon>Gammaproteobacteria</taxon>
        <taxon>Enterobacterales</taxon>
        <taxon>Enterobacteriaceae</taxon>
        <taxon>Escherichia</taxon>
    </lineage>
</organism>
<dbReference type="Proteomes" id="UP000543252">
    <property type="component" value="Unassembled WGS sequence"/>
</dbReference>
<evidence type="ECO:0000313" key="45">
    <source>
        <dbReference type="EMBL" id="RLY58647.1"/>
    </source>
</evidence>
<dbReference type="EC" id="2.7.7.65" evidence="17 21"/>
<evidence type="ECO:0000313" key="28">
    <source>
        <dbReference type="EMBL" id="MBL6236882.1"/>
    </source>
</evidence>
<dbReference type="EMBL" id="WXKQ01000014">
    <property type="protein sequence ID" value="NAG20919.1"/>
    <property type="molecule type" value="Genomic_DNA"/>
</dbReference>
<evidence type="ECO:0000313" key="19">
    <source>
        <dbReference type="EMBL" id="HAH1420922.1"/>
    </source>
</evidence>
<evidence type="ECO:0000313" key="84">
    <source>
        <dbReference type="Proteomes" id="UP000543252"/>
    </source>
</evidence>
<evidence type="ECO:0000313" key="86">
    <source>
        <dbReference type="Proteomes" id="UP000581425"/>
    </source>
</evidence>
<dbReference type="EMBL" id="LDXE02000002">
    <property type="protein sequence ID" value="PBN76037.1"/>
    <property type="molecule type" value="Genomic_DNA"/>
</dbReference>
<reference evidence="32 68" key="17">
    <citation type="submission" date="2019-12" db="EMBL/GenBank/DDBJ databases">
        <title>Enteriobacteria Tanzani isolates_8377-8380.</title>
        <authorList>
            <person name="Subbiah M."/>
            <person name="Call D."/>
        </authorList>
    </citation>
    <scope>NUCLEOTIDE SEQUENCE [LARGE SCALE GENOMIC DNA]</scope>
    <source>
        <strain evidence="32 68">8378wH8</strain>
    </source>
</reference>
<evidence type="ECO:0000256" key="1">
    <source>
        <dbReference type="SAM" id="Phobius"/>
    </source>
</evidence>
<evidence type="ECO:0000313" key="70">
    <source>
        <dbReference type="Proteomes" id="UP000475070"/>
    </source>
</evidence>
<dbReference type="GO" id="GO:0007165">
    <property type="term" value="P:signal transduction"/>
    <property type="evidence" value="ECO:0007669"/>
    <property type="project" value="InterPro"/>
</dbReference>
<evidence type="ECO:0000313" key="25">
    <source>
        <dbReference type="EMBL" id="MBA6238452.1"/>
    </source>
</evidence>
<evidence type="ECO:0000313" key="72">
    <source>
        <dbReference type="Proteomes" id="UP000517067"/>
    </source>
</evidence>
<accession>A0A090HRI1</accession>
<dbReference type="EMBL" id="AASFMQ010000065">
    <property type="protein sequence ID" value="EFB3618335.1"/>
    <property type="molecule type" value="Genomic_DNA"/>
</dbReference>
<evidence type="ECO:0000313" key="67">
    <source>
        <dbReference type="Proteomes" id="UP000447081"/>
    </source>
</evidence>
<dbReference type="InterPro" id="IPR043128">
    <property type="entry name" value="Rev_trsase/Diguanyl_cyclase"/>
</dbReference>
<dbReference type="EMBL" id="UGCD01000002">
    <property type="protein sequence ID" value="STI16305.1"/>
    <property type="molecule type" value="Genomic_DNA"/>
</dbReference>
<dbReference type="Pfam" id="PF00990">
    <property type="entry name" value="GGDEF"/>
    <property type="match status" value="1"/>
</dbReference>
<dbReference type="Proteomes" id="UP000519859">
    <property type="component" value="Unassembled WGS sequence"/>
</dbReference>
<evidence type="ECO:0000313" key="22">
    <source>
        <dbReference type="EMBL" id="HAZ7493874.1"/>
    </source>
</evidence>
<evidence type="ECO:0000313" key="43">
    <source>
        <dbReference type="EMBL" id="RDA34620.1"/>
    </source>
</evidence>
<evidence type="ECO:0000313" key="59">
    <source>
        <dbReference type="Proteomes" id="UP000281340"/>
    </source>
</evidence>
<evidence type="ECO:0000313" key="30">
    <source>
        <dbReference type="EMBL" id="MQK25722.1"/>
    </source>
</evidence>
<evidence type="ECO:0000313" key="56">
    <source>
        <dbReference type="Proteomes" id="UP000253687"/>
    </source>
</evidence>
<dbReference type="EMBL" id="AASEPP010000054">
    <property type="protein sequence ID" value="EFC2248654.1"/>
    <property type="molecule type" value="Genomic_DNA"/>
</dbReference>
<dbReference type="EMBL" id="AASWOY010000041">
    <property type="protein sequence ID" value="EFH6650301.1"/>
    <property type="molecule type" value="Genomic_DNA"/>
</dbReference>
<reference evidence="55 57" key="6">
    <citation type="submission" date="2018-06" db="EMBL/GenBank/DDBJ databases">
        <authorList>
            <consortium name="Pathogen Informatics"/>
            <person name="Doyle S."/>
        </authorList>
    </citation>
    <scope>NUCLEOTIDE SEQUENCE [LARGE SCALE GENOMIC DNA]</scope>
    <source>
        <strain evidence="48 57">NCTC10865</strain>
        <strain evidence="49 58">NCTC8960</strain>
        <strain evidence="47 55">NCTC9073</strain>
    </source>
</reference>
<evidence type="ECO:0000313" key="8">
    <source>
        <dbReference type="EMBL" id="EFB4534261.1"/>
    </source>
</evidence>
<feature type="domain" description="HAMP" evidence="2">
    <location>
        <begin position="183"/>
        <end position="236"/>
    </location>
</feature>
<dbReference type="Proteomes" id="UP000321295">
    <property type="component" value="Unassembled WGS sequence"/>
</dbReference>
<evidence type="ECO:0000313" key="9">
    <source>
        <dbReference type="EMBL" id="EFC2248654.1"/>
    </source>
</evidence>
<dbReference type="Proteomes" id="UP000447081">
    <property type="component" value="Unassembled WGS sequence"/>
</dbReference>
<reference evidence="36 69" key="20">
    <citation type="submission" date="2020-02" db="EMBL/GenBank/DDBJ databases">
        <authorList>
            <person name="Subbiah M."/>
            <person name="Call D."/>
        </authorList>
    </citation>
    <scope>NUCLEOTIDE SEQUENCE [LARGE SCALE GENOMIC DNA]</scope>
    <source>
        <strain evidence="36 69">8375wC2</strain>
    </source>
</reference>
<dbReference type="Proteomes" id="UP000233549">
    <property type="component" value="Unassembled WGS sequence"/>
</dbReference>
<evidence type="ECO:0000313" key="14">
    <source>
        <dbReference type="EMBL" id="EFH6650301.1"/>
    </source>
</evidence>
<dbReference type="EMBL" id="AASWKH010000025">
    <property type="protein sequence ID" value="EFH6097196.1"/>
    <property type="molecule type" value="Genomic_DNA"/>
</dbReference>
<evidence type="ECO:0000313" key="66">
    <source>
        <dbReference type="Proteomes" id="UP000436141"/>
    </source>
</evidence>
<dbReference type="Proteomes" id="UP000531916">
    <property type="component" value="Unassembled WGS sequence"/>
</dbReference>
<evidence type="ECO:0000313" key="64">
    <source>
        <dbReference type="Proteomes" id="UP000321461"/>
    </source>
</evidence>
<reference evidence="11 81" key="22">
    <citation type="submission" date="2020-02" db="EMBL/GenBank/DDBJ databases">
        <authorList>
            <person name="Ashton P.M."/>
            <person name="Dallman T."/>
            <person name="Nair S."/>
            <person name="De Pinna E."/>
            <person name="Peters T."/>
            <person name="Grant K."/>
        </authorList>
    </citation>
    <scope>NUCLEOTIDE SEQUENCE [LARGE SCALE GENOMIC DNA]</scope>
    <source>
        <strain evidence="11 81">188143</strain>
    </source>
</reference>
<evidence type="ECO:0000313" key="85">
    <source>
        <dbReference type="Proteomes" id="UP000543257"/>
    </source>
</evidence>
<dbReference type="InterPro" id="IPR052163">
    <property type="entry name" value="DGC-Regulatory_Protein"/>
</dbReference>
<evidence type="ECO:0000313" key="49">
    <source>
        <dbReference type="EMBL" id="STN13639.1"/>
    </source>
</evidence>
<evidence type="ECO:0000313" key="39">
    <source>
        <dbReference type="EMBL" id="PBN76037.1"/>
    </source>
</evidence>
<dbReference type="InterPro" id="IPR029787">
    <property type="entry name" value="Nucleotide_cyclase"/>
</dbReference>
<dbReference type="NCBIfam" id="TIGR00254">
    <property type="entry name" value="GGDEF"/>
    <property type="match status" value="1"/>
</dbReference>
<dbReference type="Proteomes" id="UP000615017">
    <property type="component" value="Unassembled WGS sequence"/>
</dbReference>
<sequence>MMDNDNSLNKRPTFKRALRNISMTSIFITMMLIWLLLSVTSVLTLKQYAQKNLALTAATMTYSLEAAVVFADGPAATETLAALGQQGQFSTAEVRDKQQNILASWHYTRKDPGDTFSNFISHWLFPAPIIQPIRHNGETIGEVRLTARDSSISHFIWFSLAVLTGCILLASGIAITLTRHLHNGLVEALKNITDVVHDVRSNRNFSRRVSEERIAEFHRFALDFNSLLDEMEEWQLRLQAKNAQLLRTALHDPLTGLANRAAFRSGINTLMNNSDARKTSALLFLDGDNFKYINDTWGHATGDRVLIEIAKRLAEFGGLRHKAYRLGGDEFAMVLYDVQSESEVQQICSALTQIFNLPFDLHNGHQTTMTLSIGYAMTIEHASAEKLQELADHNMYQAKHQRAEKLVR</sequence>
<evidence type="ECO:0000313" key="63">
    <source>
        <dbReference type="Proteomes" id="UP000321295"/>
    </source>
</evidence>
<reference evidence="42" key="28">
    <citation type="submission" date="2021-02" db="EMBL/GenBank/DDBJ databases">
        <title>Co-localization of colistin and carbapenem -resistance genes on a novel transferable IncHI2 plasmid in Escherichia coli from chicken-origin.</title>
        <authorList>
            <person name="Hoffmann M."/>
            <person name="Balkey M."/>
            <person name="Ronco T."/>
            <person name="Hendriksen R.S."/>
        </authorList>
    </citation>
    <scope>NUCLEOTIDE SEQUENCE</scope>
    <source>
        <strain evidence="42">CFSAN083829</strain>
    </source>
</reference>
<reference evidence="4 60" key="7">
    <citation type="submission" date="2018-07" db="EMBL/GenBank/DDBJ databases">
        <title>Genomic analysis of colistin resistant EHEC isolated from cattle in Japan.</title>
        <authorList>
            <person name="Kusumoto M."/>
            <person name="Misumi W."/>
            <person name="Ogura Y."/>
            <person name="Hayashi T."/>
            <person name="Akiba M."/>
        </authorList>
    </citation>
    <scope>NUCLEOTIDE SEQUENCE [LARGE SCALE GENOMIC DNA]</scope>
    <source>
        <strain evidence="4 60">E2863</strain>
    </source>
</reference>
<dbReference type="SMR" id="A0A090HRI1"/>
<evidence type="ECO:0000313" key="18">
    <source>
        <dbReference type="EMBL" id="EMM0028011.1"/>
    </source>
</evidence>
<dbReference type="EMBL" id="DABHXT010000003">
    <property type="protein sequence ID" value="HAJ5957305.1"/>
    <property type="molecule type" value="Genomic_DNA"/>
</dbReference>
<evidence type="ECO:0000313" key="5">
    <source>
        <dbReference type="EMBL" id="EFA9848167.1"/>
    </source>
</evidence>
<reference evidence="39 53" key="1">
    <citation type="journal article" date="2015" name="Genome Announc.">
        <title>Draft Genome Sequences of Human-Pathogenic Escherichia coli O26:H11 Strains Carrying the stx2 Gene Only and Circulating in France.</title>
        <authorList>
            <person name="Delannoy S."/>
            <person name="Mariani-Kurkdjian P."/>
            <person name="Bonacorsi S."/>
            <person name="Liguori S."/>
            <person name="Ison S.A."/>
            <person name="Fach P."/>
        </authorList>
    </citation>
    <scope>NUCLEOTIDE SEQUENCE [LARGE SCALE GENOMIC DNA]</scope>
    <source>
        <strain evidence="39 53">34870</strain>
    </source>
</reference>
<dbReference type="InterPro" id="IPR000160">
    <property type="entry name" value="GGDEF_dom"/>
</dbReference>
<reference evidence="18" key="31">
    <citation type="submission" date="2024-02" db="EMBL/GenBank/DDBJ databases">
        <authorList>
            <consortium name="Clinical and Environmental Microbiology Branch: Whole genome sequencing antimicrobial resistance pathogens in the healthcare setting"/>
        </authorList>
    </citation>
    <scope>NUCLEOTIDE SEQUENCE</scope>
    <source>
        <strain evidence="18">2023CK-00345</strain>
    </source>
</reference>
<evidence type="ECO:0000313" key="79">
    <source>
        <dbReference type="Proteomes" id="UP000531463"/>
    </source>
</evidence>
<dbReference type="EMBL" id="AASSGK010000049">
    <property type="protein sequence ID" value="EFG2163398.1"/>
    <property type="molecule type" value="Genomic_DNA"/>
</dbReference>
<protein>
    <submittedName>
        <fullName evidence="17 21">Diguanylate cyclase</fullName>
        <ecNumber evidence="17 21">2.7.7.65</ecNumber>
    </submittedName>
    <submittedName>
        <fullName evidence="39">GGDEF domain-containing protein</fullName>
    </submittedName>
    <submittedName>
        <fullName evidence="4">Membrane-anchored diguanylate cyclase</fullName>
    </submittedName>
</protein>
<dbReference type="Proteomes" id="UP000281340">
    <property type="component" value="Unassembled WGS sequence"/>
</dbReference>
<evidence type="ECO:0000313" key="81">
    <source>
        <dbReference type="Proteomes" id="UP000534332"/>
    </source>
</evidence>
<evidence type="ECO:0000313" key="24">
    <source>
        <dbReference type="EMBL" id="HBB1575261.1"/>
    </source>
</evidence>
<evidence type="ECO:0000313" key="37">
    <source>
        <dbReference type="EMBL" id="NYP83873.1"/>
    </source>
</evidence>
<evidence type="ECO:0000313" key="13">
    <source>
        <dbReference type="EMBL" id="EFH6097196.1"/>
    </source>
</evidence>
<dbReference type="EMBL" id="RRNI01000042">
    <property type="protein sequence ID" value="TJH16805.1"/>
    <property type="molecule type" value="Genomic_DNA"/>
</dbReference>
<dbReference type="Proteomes" id="UP000534332">
    <property type="component" value="Unassembled WGS sequence"/>
</dbReference>
<evidence type="ECO:0000313" key="29">
    <source>
        <dbReference type="EMBL" id="MDA4177650.1"/>
    </source>
</evidence>
<reference evidence="31 71" key="15">
    <citation type="submission" date="2019-11" db="EMBL/GenBank/DDBJ databases">
        <title>Whole genome sequence analysis of environmental Escherichia coli from the feces of straw-necked ibis (Threskiornis spinicollis) nesting on inland wetlands.</title>
        <authorList>
            <person name="Wyrsch E.R."/>
            <person name="Roy Chowdhury P."/>
            <person name="Wallis L."/>
            <person name="Cummins M.L."/>
            <person name="Zingali T."/>
            <person name="Brandis K.J."/>
            <person name="Djordjevic S.P."/>
        </authorList>
    </citation>
    <scope>NUCLEOTIDE SEQUENCE [LARGE SCALE GENOMIC DNA]</scope>
    <source>
        <strain evidence="31 71">IBS12</strain>
    </source>
</reference>
<evidence type="ECO:0000313" key="46">
    <source>
        <dbReference type="EMBL" id="RVE15262.1"/>
    </source>
</evidence>
<evidence type="ECO:0000313" key="69">
    <source>
        <dbReference type="Proteomes" id="UP000469708"/>
    </source>
</evidence>
<dbReference type="EMBL" id="DADRWU010000034">
    <property type="protein sequence ID" value="HBA4248197.1"/>
    <property type="molecule type" value="Genomic_DNA"/>
</dbReference>
<evidence type="ECO:0000313" key="65">
    <source>
        <dbReference type="Proteomes" id="UP000359125"/>
    </source>
</evidence>
<evidence type="ECO:0000313" key="82">
    <source>
        <dbReference type="Proteomes" id="UP000538406"/>
    </source>
</evidence>
<dbReference type="Proteomes" id="UP000462410">
    <property type="component" value="Unassembled WGS sequence"/>
</dbReference>
<dbReference type="PANTHER" id="PTHR46663:SF2">
    <property type="entry name" value="GGDEF DOMAIN-CONTAINING PROTEIN"/>
    <property type="match status" value="1"/>
</dbReference>
<dbReference type="Proteomes" id="UP000542214">
    <property type="component" value="Unassembled WGS sequence"/>
</dbReference>
<dbReference type="EMBL" id="UASD01000009">
    <property type="protein sequence ID" value="SPX16862.1"/>
    <property type="molecule type" value="Genomic_DNA"/>
</dbReference>
<dbReference type="Proteomes" id="UP000870292">
    <property type="component" value="Unassembled WGS sequence"/>
</dbReference>
<dbReference type="Proteomes" id="UP000540485">
    <property type="component" value="Unassembled WGS sequence"/>
</dbReference>
<dbReference type="PROSITE" id="PS50887">
    <property type="entry name" value="GGDEF"/>
    <property type="match status" value="1"/>
</dbReference>
<dbReference type="EMBL" id="JAETYZ010000045">
    <property type="protein sequence ID" value="MBL6236882.1"/>
    <property type="molecule type" value="Genomic_DNA"/>
</dbReference>
<evidence type="ECO:0000259" key="2">
    <source>
        <dbReference type="PROSITE" id="PS50885"/>
    </source>
</evidence>
<dbReference type="AlphaFoldDB" id="A0A090HRI1"/>
<dbReference type="EMBL" id="AASCJS010000043">
    <property type="protein sequence ID" value="EFA9848167.1"/>
    <property type="molecule type" value="Genomic_DNA"/>
</dbReference>
<dbReference type="Proteomes" id="UP000306700">
    <property type="component" value="Unassembled WGS sequence"/>
</dbReference>
<dbReference type="PROSITE" id="PS50885">
    <property type="entry name" value="HAMP"/>
    <property type="match status" value="1"/>
</dbReference>
<dbReference type="GO" id="GO:0016020">
    <property type="term" value="C:membrane"/>
    <property type="evidence" value="ECO:0007669"/>
    <property type="project" value="InterPro"/>
</dbReference>
<evidence type="ECO:0000313" key="57">
    <source>
        <dbReference type="Proteomes" id="UP000254159"/>
    </source>
</evidence>
<reference evidence="63 64" key="14">
    <citation type="submission" date="2019-08" db="EMBL/GenBank/DDBJ databases">
        <title>Whole genome analysis of cultivated E. coli strains isolated from CD patients and healthy donors.</title>
        <authorList>
            <person name="Siniagina M.N."/>
            <person name="Markelova M.I."/>
            <person name="Laikov A.V."/>
            <person name="Boulygina E.A."/>
            <person name="Khusnutdinova D.R."/>
            <person name="Kharchenko A."/>
            <person name="Grigoryeva T.V."/>
        </authorList>
    </citation>
    <scope>NUCLEOTIDE SEQUENCE [LARGE SCALE GENOMIC DNA]</scope>
    <source>
        <strain evidence="51 63">1_45_11</strain>
        <strain evidence="52 64">3_77_5</strain>
    </source>
</reference>
<evidence type="ECO:0000313" key="48">
    <source>
        <dbReference type="EMBL" id="STI16305.1"/>
    </source>
</evidence>
<evidence type="ECO:0000313" key="33">
    <source>
        <dbReference type="EMBL" id="MXI74107.1"/>
    </source>
</evidence>
<dbReference type="EMBL" id="AASDFP010000066">
    <property type="protein sequence ID" value="EFB2194791.1"/>
    <property type="molecule type" value="Genomic_DNA"/>
</dbReference>
<feature type="transmembrane region" description="Helical" evidence="1">
    <location>
        <begin position="155"/>
        <end position="177"/>
    </location>
</feature>
<evidence type="ECO:0000313" key="71">
    <source>
        <dbReference type="Proteomes" id="UP000490727"/>
    </source>
</evidence>
<evidence type="ECO:0000313" key="15">
    <source>
        <dbReference type="EMBL" id="EFI0215528.1"/>
    </source>
</evidence>
<evidence type="ECO:0000313" key="53">
    <source>
        <dbReference type="Proteomes" id="UP000036331"/>
    </source>
</evidence>
<dbReference type="Proteomes" id="UP000543257">
    <property type="component" value="Unassembled WGS sequence"/>
</dbReference>
<evidence type="ECO:0000313" key="62">
    <source>
        <dbReference type="Proteomes" id="UP000306700"/>
    </source>
</evidence>
<evidence type="ECO:0000313" key="17">
    <source>
        <dbReference type="EMBL" id="EFM0518678.1"/>
    </source>
</evidence>
<dbReference type="EMBL" id="RYCF01000053">
    <property type="protein sequence ID" value="MQK25722.1"/>
    <property type="molecule type" value="Genomic_DNA"/>
</dbReference>
<evidence type="ECO:0000313" key="50">
    <source>
        <dbReference type="EMBL" id="TJH16805.1"/>
    </source>
</evidence>
<dbReference type="EMBL" id="NPIM01000096">
    <property type="protein sequence ID" value="RVE15262.1"/>
    <property type="molecule type" value="Genomic_DNA"/>
</dbReference>
<dbReference type="Proteomes" id="UP000581425">
    <property type="component" value="Chromosome"/>
</dbReference>
<dbReference type="InterPro" id="IPR033417">
    <property type="entry name" value="CHASE8"/>
</dbReference>
<evidence type="ECO:0000313" key="68">
    <source>
        <dbReference type="Proteomes" id="UP000462410"/>
    </source>
</evidence>
<reference evidence="39" key="2">
    <citation type="submission" date="2017-03" db="EMBL/GenBank/DDBJ databases">
        <title>The mobilome is the main driver of stx2-positive O26:H11 Escherichia coli strains evolution.</title>
        <authorList>
            <person name="Delannoy S."/>
            <person name="Mariani-Kurkdjian P."/>
            <person name="Webb H.E."/>
            <person name="Bonacorsi S."/>
            <person name="Fach P."/>
        </authorList>
    </citation>
    <scope>NUCLEOTIDE SEQUENCE</scope>
    <source>
        <strain evidence="39">34870</strain>
    </source>
</reference>
<reference evidence="29" key="30">
    <citation type="submission" date="2022-08" db="EMBL/GenBank/DDBJ databases">
        <title>Genome sequencing of human pathogens.</title>
        <authorList>
            <person name="Cao X."/>
        </authorList>
    </citation>
    <scope>NUCLEOTIDE SEQUENCE</scope>
    <source>
        <strain evidence="29">EC16126</strain>
    </source>
</reference>
<dbReference type="EMBL" id="PITP01000046">
    <property type="protein sequence ID" value="PKD85451.1"/>
    <property type="molecule type" value="Genomic_DNA"/>
</dbReference>
<reference evidence="46 61" key="3">
    <citation type="submission" date="2017-08" db="EMBL/GenBank/DDBJ databases">
        <title>Sequencing of Escherichia coli CCPM 6219.</title>
        <authorList>
            <person name="Liu S.-L."/>
            <person name="Zhou Y.-J."/>
            <person name="Zhao M.-F."/>
        </authorList>
    </citation>
    <scope>NUCLEOTIDE SEQUENCE [LARGE SCALE GENOMIC DNA]</scope>
    <source>
        <strain evidence="46 61">CCPM 6219</strain>
    </source>
</reference>
<dbReference type="Proteomes" id="UP000036331">
    <property type="component" value="Unassembled WGS sequence"/>
</dbReference>
<dbReference type="EMBL" id="RDDM01000047">
    <property type="protein sequence ID" value="RLY58647.1"/>
    <property type="molecule type" value="Genomic_DNA"/>
</dbReference>
<reference evidence="50 62" key="11">
    <citation type="submission" date="2018-12" db="EMBL/GenBank/DDBJ databases">
        <title>Food and Water Safety Consortium.</title>
        <authorList>
            <person name="Tyson S."/>
            <person name="Peterson C.-L."/>
            <person name="Olson A."/>
            <person name="Tyler S."/>
            <person name="Cabral J."/>
            <person name="Lynch T."/>
            <person name="Knox N."/>
            <person name="Van Domselaar G."/>
            <person name="Graham M."/>
        </authorList>
    </citation>
    <scope>NUCLEOTIDE SEQUENCE [LARGE SCALE GENOMIC DNA]</scope>
    <source>
        <strain evidence="50 62">FWSEC0384</strain>
    </source>
</reference>
<evidence type="ECO:0000313" key="10">
    <source>
        <dbReference type="EMBL" id="EFC3526955.1"/>
    </source>
</evidence>
<evidence type="ECO:0000313" key="32">
    <source>
        <dbReference type="EMBL" id="MWT21205.1"/>
    </source>
</evidence>
<dbReference type="Proteomes" id="UP000281900">
    <property type="component" value="Chromosome"/>
</dbReference>
<dbReference type="EMBL" id="RDDM01000177">
    <property type="protein sequence ID" value="RLY55733.1"/>
    <property type="molecule type" value="Genomic_DNA"/>
</dbReference>
<keyword evidence="1" id="KW-0472">Membrane</keyword>
<dbReference type="EMBL" id="ABLFQU030000067">
    <property type="protein sequence ID" value="EMM0028011.1"/>
    <property type="molecule type" value="Genomic_DNA"/>
</dbReference>
<dbReference type="Proteomes" id="UP000253687">
    <property type="component" value="Unassembled WGS sequence"/>
</dbReference>
<dbReference type="Proteomes" id="UP000469708">
    <property type="component" value="Unassembled WGS sequence"/>
</dbReference>
<keyword evidence="17" id="KW-0808">Transferase</keyword>
<dbReference type="EMBL" id="AATJQG010000044">
    <property type="protein sequence ID" value="EFM0518678.1"/>
    <property type="molecule type" value="Genomic_DNA"/>
</dbReference>
<keyword evidence="1" id="KW-1133">Transmembrane helix</keyword>
<dbReference type="OMA" id="RVYADHN"/>
<dbReference type="SMART" id="SM00267">
    <property type="entry name" value="GGDEF"/>
    <property type="match status" value="1"/>
</dbReference>
<dbReference type="Proteomes" id="UP000868636">
    <property type="component" value="Unassembled WGS sequence"/>
</dbReference>
<dbReference type="EMBL" id="WUIY01000022">
    <property type="protein sequence ID" value="MXI74107.1"/>
    <property type="molecule type" value="Genomic_DNA"/>
</dbReference>
<evidence type="ECO:0000313" key="55">
    <source>
        <dbReference type="Proteomes" id="UP000250780"/>
    </source>
</evidence>
<reference evidence="28 87" key="27">
    <citation type="submission" date="2021-01" db="EMBL/GenBank/DDBJ databases">
        <title>Genomes of Escherichia coli STEC strains from raw meat-based diets for companion animals.</title>
        <authorList>
            <person name="Stevens M.J.A."/>
            <person name="Stephan R."/>
        </authorList>
    </citation>
    <scope>NUCLEOTIDE SEQUENCE [LARGE SCALE GENOMIC DNA]</scope>
    <source>
        <strain evidence="28 87">LSC1-58</strain>
    </source>
</reference>
<reference evidence="41 86" key="26">
    <citation type="submission" date="2020-10" db="EMBL/GenBank/DDBJ databases">
        <title>Analysis of Genomes of Bacterial Isolates from Lameness Outbreaks in Broilers.</title>
        <authorList>
            <person name="Rhoads D."/>
            <person name="Ekesi N.S."/>
        </authorList>
    </citation>
    <scope>NUCLEOTIDE SEQUENCE [LARGE SCALE GENOMIC DNA]</scope>
    <source>
        <strain evidence="41 86">1409</strain>
    </source>
</reference>
<proteinExistence type="predicted"/>
<dbReference type="EMBL" id="AASHPR010000054">
    <property type="protein sequence ID" value="EFC3526955.1"/>
    <property type="molecule type" value="Genomic_DNA"/>
</dbReference>
<dbReference type="EMBL" id="CP070393">
    <property type="protein sequence ID" value="QRZ96266.1"/>
    <property type="molecule type" value="Genomic_DNA"/>
</dbReference>
<dbReference type="EMBL" id="JABXPW010000002">
    <property type="protein sequence ID" value="MBA7719438.1"/>
    <property type="molecule type" value="Genomic_DNA"/>
</dbReference>
<dbReference type="CDD" id="cd01949">
    <property type="entry name" value="GGDEF"/>
    <property type="match status" value="1"/>
</dbReference>
<evidence type="ECO:0000313" key="16">
    <source>
        <dbReference type="EMBL" id="EFL9839056.1"/>
    </source>
</evidence>
<dbReference type="Proteomes" id="UP000523388">
    <property type="component" value="Unassembled WGS sequence"/>
</dbReference>
<dbReference type="Proteomes" id="UP000517067">
    <property type="component" value="Unassembled WGS sequence"/>
</dbReference>
<dbReference type="Proteomes" id="UP000622722">
    <property type="component" value="Unassembled WGS sequence"/>
</dbReference>
<dbReference type="Gene3D" id="3.30.70.270">
    <property type="match status" value="1"/>
</dbReference>
<dbReference type="RefSeq" id="WP_000969032.1">
    <property type="nucleotide sequence ID" value="NZ_AP018796.1"/>
</dbReference>
<dbReference type="Proteomes" id="UP000844228">
    <property type="component" value="Unassembled WGS sequence"/>
</dbReference>
<evidence type="ECO:0000313" key="51">
    <source>
        <dbReference type="EMBL" id="TXQ29259.1"/>
    </source>
</evidence>
<keyword evidence="17" id="KW-0548">Nucleotidyltransferase</keyword>
<evidence type="ECO:0000313" key="31">
    <source>
        <dbReference type="EMBL" id="MUM75507.1"/>
    </source>
</evidence>
<evidence type="ECO:0000313" key="21">
    <source>
        <dbReference type="EMBL" id="HAJ5957305.1"/>
    </source>
</evidence>
<evidence type="ECO:0000313" key="44">
    <source>
        <dbReference type="EMBL" id="RLY55733.1"/>
    </source>
</evidence>
<dbReference type="PANTHER" id="PTHR46663">
    <property type="entry name" value="DIGUANYLATE CYCLASE DGCT-RELATED"/>
    <property type="match status" value="1"/>
</dbReference>
<evidence type="ECO:0000313" key="34">
    <source>
        <dbReference type="EMBL" id="MXJ08294.1"/>
    </source>
</evidence>
<evidence type="ECO:0000313" key="23">
    <source>
        <dbReference type="EMBL" id="HBA4248197.1"/>
    </source>
</evidence>
<dbReference type="EMBL" id="DADUEU010000034">
    <property type="protein sequence ID" value="HBB1575261.1"/>
    <property type="molecule type" value="Genomic_DNA"/>
</dbReference>
<dbReference type="EMBL" id="WOET01000036">
    <property type="protein sequence ID" value="MUM75507.1"/>
    <property type="molecule type" value="Genomic_DNA"/>
</dbReference>
<dbReference type="Proteomes" id="UP000475070">
    <property type="component" value="Unassembled WGS sequence"/>
</dbReference>
<dbReference type="EMBL" id="WUIG01000077">
    <property type="protein sequence ID" value="MXJ08294.1"/>
    <property type="molecule type" value="Genomic_DNA"/>
</dbReference>
<dbReference type="EMBL" id="JACZOI010000017">
    <property type="protein sequence ID" value="MBE0977301.1"/>
    <property type="molecule type" value="Genomic_DNA"/>
</dbReference>
<dbReference type="Proteomes" id="UP000521991">
    <property type="component" value="Unassembled WGS sequence"/>
</dbReference>
<dbReference type="EMBL" id="VSBS01000198">
    <property type="protein sequence ID" value="TXT02263.1"/>
    <property type="molecule type" value="Genomic_DNA"/>
</dbReference>
<dbReference type="GO" id="GO:0052621">
    <property type="term" value="F:diguanylate cyclase activity"/>
    <property type="evidence" value="ECO:0007669"/>
    <property type="project" value="UniProtKB-EC"/>
</dbReference>
<reference evidence="22" key="29">
    <citation type="submission" date="2021-03" db="EMBL/GenBank/DDBJ databases">
        <authorList>
            <consortium name="NCBI Pathogen Detection Project"/>
        </authorList>
    </citation>
    <scope>NUCLEOTIDE SEQUENCE</scope>
    <source>
        <strain evidence="24">Escherichia coli</strain>
        <strain evidence="21">EuSCAPE_DE065</strain>
        <strain evidence="22">SJP41</strain>
        <strain evidence="23">ST-87-5</strain>
        <strain evidence="20">TW14994</strain>
        <strain evidence="19">W1_5_ERB1</strain>
    </source>
</reference>
<evidence type="ECO:0000313" key="78">
    <source>
        <dbReference type="Proteomes" id="UP000530628"/>
    </source>
</evidence>
<reference evidence="40 54" key="4">
    <citation type="submission" date="2017-12" db="EMBL/GenBank/DDBJ databases">
        <title>Rapid rising of carbapenem-resistant Enterobacteriaceae(CRE) and emergence of colistin resistance genemcr-1 in CRE in the hospital of Henan, China.</title>
        <authorList>
            <person name="Sun Q."/>
            <person name="Zhang R."/>
            <person name="Li Y."/>
            <person name="Shen Y."/>
            <person name="Zhang Y."/>
            <person name="Yang J."/>
            <person name="Shu L."/>
            <person name="Zhou H."/>
            <person name="Wang Y."/>
            <person name="Wang B."/>
            <person name="Shen Z."/>
        </authorList>
    </citation>
    <scope>NUCLEOTIDE SEQUENCE [LARGE SCALE GENOMIC DNA]</scope>
    <source>
        <strain evidence="40 54">3512</strain>
    </source>
</reference>
<dbReference type="SUPFAM" id="SSF55073">
    <property type="entry name" value="Nucleotide cyclase"/>
    <property type="match status" value="1"/>
</dbReference>
<dbReference type="Proteomes" id="UP000640866">
    <property type="component" value="Unassembled WGS sequence"/>
</dbReference>
<reference evidence="26" key="23">
    <citation type="submission" date="2020-06" db="EMBL/GenBank/DDBJ databases">
        <title>REHAB project genomes.</title>
        <authorList>
            <person name="Shaw L.P."/>
        </authorList>
    </citation>
    <scope>NUCLEOTIDE SEQUENCE</scope>
    <source>
        <strain evidence="26">RHBSTW-00474</strain>
    </source>
</reference>
<dbReference type="EMBL" id="DABFUC010000044">
    <property type="protein sequence ID" value="HAI8960628.1"/>
    <property type="molecule type" value="Genomic_DNA"/>
</dbReference>
<dbReference type="EMBL" id="UGFO01000006">
    <property type="protein sequence ID" value="STN13639.1"/>
    <property type="molecule type" value="Genomic_DNA"/>
</dbReference>
<dbReference type="Proteomes" id="UP001211064">
    <property type="component" value="Unassembled WGS sequence"/>
</dbReference>
<reference evidence="76 77" key="9">
    <citation type="submission" date="2018-08" db="EMBL/GenBank/DDBJ databases">
        <authorList>
            <consortium name="GenomeTrakr network: Whole genome sequencing for foodborne pathogen traceback"/>
        </authorList>
    </citation>
    <scope>NUCLEOTIDE SEQUENCE [LARGE SCALE GENOMIC DNA]</scope>
    <source>
        <strain evidence="5 76">AZ-TG102963</strain>
        <strain evidence="17 77">AZ-TG60901</strain>
        <strain evidence="16 85">AZ-TG73583</strain>
        <strain evidence="7 84">PSU-1859</strain>
        <strain evidence="14 78">PSU-2072</strain>
    </source>
</reference>
<dbReference type="EMBL" id="JABUPU010000002">
    <property type="protein sequence ID" value="NYP83873.1"/>
    <property type="molecule type" value="Genomic_DNA"/>
</dbReference>
<dbReference type="Proteomes" id="UP000254159">
    <property type="component" value="Unassembled WGS sequence"/>
</dbReference>
<dbReference type="EMBL" id="DABALL010000039">
    <property type="protein sequence ID" value="HAH1420922.1"/>
    <property type="molecule type" value="Genomic_DNA"/>
</dbReference>
<evidence type="ECO:0000313" key="87">
    <source>
        <dbReference type="Proteomes" id="UP000615017"/>
    </source>
</evidence>
<dbReference type="Proteomes" id="UP000530628">
    <property type="component" value="Unassembled WGS sequence"/>
</dbReference>
<dbReference type="EMBL" id="JACGTG010000001">
    <property type="protein sequence ID" value="MBA6238452.1"/>
    <property type="molecule type" value="Genomic_DNA"/>
</dbReference>
<dbReference type="Proteomes" id="UP000250780">
    <property type="component" value="Unassembled WGS sequence"/>
</dbReference>
<dbReference type="EMBL" id="JANWOR010000228">
    <property type="protein sequence ID" value="MDA4177650.1"/>
    <property type="molecule type" value="Genomic_DNA"/>
</dbReference>
<evidence type="ECO:0000313" key="40">
    <source>
        <dbReference type="EMBL" id="PKD85451.1"/>
    </source>
</evidence>
<evidence type="ECO:0000313" key="42">
    <source>
        <dbReference type="EMBL" id="QRZ96266.1"/>
    </source>
</evidence>
<dbReference type="InterPro" id="IPR003660">
    <property type="entry name" value="HAMP_dom"/>
</dbReference>
<evidence type="ECO:0000313" key="77">
    <source>
        <dbReference type="Proteomes" id="UP000528504"/>
    </source>
</evidence>
<keyword evidence="1" id="KW-0812">Transmembrane</keyword>
<evidence type="ECO:0000313" key="38">
    <source>
        <dbReference type="EMBL" id="NYQ41032.1"/>
    </source>
</evidence>
<dbReference type="NCBIfam" id="NF007423">
    <property type="entry name" value="PRK09966.1"/>
    <property type="match status" value="1"/>
</dbReference>
<evidence type="ECO:0000313" key="83">
    <source>
        <dbReference type="Proteomes" id="UP000542214"/>
    </source>
</evidence>
<dbReference type="Proteomes" id="UP000521994">
    <property type="component" value="Unassembled WGS sequence"/>
</dbReference>
<evidence type="ECO:0000313" key="20">
    <source>
        <dbReference type="EMBL" id="HAI8960628.1"/>
    </source>
</evidence>
<evidence type="ECO:0000313" key="27">
    <source>
        <dbReference type="EMBL" id="MBE0977301.1"/>
    </source>
</evidence>
<dbReference type="Proteomes" id="UP000581425">
    <property type="component" value="Unassembled WGS sequence"/>
</dbReference>
<dbReference type="EMBL" id="DADPIR010000035">
    <property type="protein sequence ID" value="HAZ7493874.1"/>
    <property type="molecule type" value="Genomic_DNA"/>
</dbReference>
<reference evidence="44 59" key="10">
    <citation type="submission" date="2018-10" db="EMBL/GenBank/DDBJ databases">
        <title>Comparison of Escherichia coli isolates recovered from retail chicken and from chicken fecal samples by antimicrobial susceptibility test and whole genome sequencing.</title>
        <authorList>
            <person name="Tang B."/>
            <person name="Ma Y."/>
            <person name="He X."/>
            <person name="Cao L."/>
            <person name="Xia X."/>
            <person name="Yang H."/>
        </authorList>
    </citation>
    <scope>NUCLEOTIDE SEQUENCE [LARGE SCALE GENOMIC DNA]</scope>
    <source>
        <strain evidence="44 59">CMJH98b</strain>
    </source>
</reference>
<dbReference type="EMBL" id="WTRC01000109">
    <property type="protein sequence ID" value="MWT21205.1"/>
    <property type="molecule type" value="Genomic_DNA"/>
</dbReference>
<dbReference type="EMBL" id="AASFZR010000064">
    <property type="protein sequence ID" value="EFB4534261.1"/>
    <property type="molecule type" value="Genomic_DNA"/>
</dbReference>
<evidence type="ECO:0000313" key="6">
    <source>
        <dbReference type="EMBL" id="EFB2194791.1"/>
    </source>
</evidence>